<feature type="binding site" evidence="5">
    <location>
        <begin position="306"/>
        <end position="307"/>
    </location>
    <ligand>
        <name>FMN</name>
        <dbReference type="ChEBI" id="CHEBI:58210"/>
    </ligand>
</feature>
<keyword evidence="5" id="KW-0285">Flavoprotein</keyword>
<dbReference type="EMBL" id="CYHH01000004">
    <property type="protein sequence ID" value="CUB06827.1"/>
    <property type="molecule type" value="Genomic_DNA"/>
</dbReference>
<feature type="binding site" evidence="5">
    <location>
        <position position="255"/>
    </location>
    <ligand>
        <name>glyoxylate</name>
        <dbReference type="ChEBI" id="CHEBI:36655"/>
    </ligand>
</feature>
<dbReference type="InterPro" id="IPR012133">
    <property type="entry name" value="Alpha-hydoxy_acid_DH_FMN"/>
</dbReference>
<keyword evidence="7" id="KW-0413">Isomerase</keyword>
<dbReference type="CDD" id="cd02809">
    <property type="entry name" value="alpha_hydroxyacid_oxid_FMN"/>
    <property type="match status" value="1"/>
</dbReference>
<evidence type="ECO:0000256" key="5">
    <source>
        <dbReference type="PIRSR" id="PIRSR000138-2"/>
    </source>
</evidence>
<evidence type="ECO:0000313" key="8">
    <source>
        <dbReference type="Proteomes" id="UP000182108"/>
    </source>
</evidence>
<dbReference type="PANTHER" id="PTHR10578:SF143">
    <property type="entry name" value="FMN-DEPENDENT ALPHA-HYDROXY ACID DEHYDROGENASE PB1A11.03"/>
    <property type="match status" value="1"/>
</dbReference>
<feature type="binding site" evidence="5">
    <location>
        <position position="250"/>
    </location>
    <ligand>
        <name>FMN</name>
        <dbReference type="ChEBI" id="CHEBI:58210"/>
    </ligand>
</feature>
<dbReference type="GO" id="GO:0016853">
    <property type="term" value="F:isomerase activity"/>
    <property type="evidence" value="ECO:0007669"/>
    <property type="project" value="UniProtKB-KW"/>
</dbReference>
<keyword evidence="2" id="KW-0560">Oxidoreductase</keyword>
<organism evidence="7 8">
    <name type="scientific">Tepidiphilus thermophilus</name>
    <dbReference type="NCBI Taxonomy" id="876478"/>
    <lineage>
        <taxon>Bacteria</taxon>
        <taxon>Pseudomonadati</taxon>
        <taxon>Pseudomonadota</taxon>
        <taxon>Hydrogenophilia</taxon>
        <taxon>Hydrogenophilales</taxon>
        <taxon>Hydrogenophilaceae</taxon>
        <taxon>Tepidiphilus</taxon>
    </lineage>
</organism>
<comment type="cofactor">
    <cofactor evidence="1">
        <name>FMN</name>
        <dbReference type="ChEBI" id="CHEBI:58210"/>
    </cofactor>
</comment>
<protein>
    <submittedName>
        <fullName evidence="7">FMN-dependent dehydrogenase, includes L-lactate dehydrogenase and type II isopentenyl diphosphate isomerase</fullName>
    </submittedName>
</protein>
<dbReference type="SUPFAM" id="SSF51395">
    <property type="entry name" value="FMN-linked oxidoreductases"/>
    <property type="match status" value="1"/>
</dbReference>
<dbReference type="Pfam" id="PF01070">
    <property type="entry name" value="FMN_dh"/>
    <property type="match status" value="1"/>
</dbReference>
<dbReference type="AlphaFoldDB" id="A0A0K6IU07"/>
<dbReference type="InterPro" id="IPR000262">
    <property type="entry name" value="FMN-dep_DH"/>
</dbReference>
<feature type="binding site" evidence="5">
    <location>
        <position position="135"/>
    </location>
    <ligand>
        <name>glyoxylate</name>
        <dbReference type="ChEBI" id="CHEBI:36655"/>
    </ligand>
</feature>
<keyword evidence="8" id="KW-1185">Reference proteome</keyword>
<sequence>MSDTPAPVCAEDYLELAQRRLAPDVAAYLFGGAEAELAARRNREALDAATLIPRFVRETPPAPPNGPTLFGRRHASPLLLAPIAHQRLFHPDGEAASVLAALAQGVTPIVSSLASTPWPQLRQLAEDEALWFQIYWQGDRAATERLIERAAALRPEAWMITLDAPIGGLRWRLWRSGFRLPPQAVPANLEAQAPTQRTHDLAALLALAPTHDDLAWLRDRLRQPLLAKGVLHEADAEALARLGYDGLVVSNHGGRTFDAAPASLTQLEPIARAVGEKMTVLFDGGVRRGSDVAKALAQGASAVLVGRPYVAALALEGAHGVARCLRLLRDEYAAVAALL</sequence>
<proteinExistence type="inferred from homology"/>
<evidence type="ECO:0000256" key="3">
    <source>
        <dbReference type="ARBA" id="ARBA00024042"/>
    </source>
</evidence>
<dbReference type="GO" id="GO:0016491">
    <property type="term" value="F:oxidoreductase activity"/>
    <property type="evidence" value="ECO:0007669"/>
    <property type="project" value="UniProtKB-KW"/>
</dbReference>
<feature type="binding site" evidence="5">
    <location>
        <position position="252"/>
    </location>
    <ligand>
        <name>glyoxylate</name>
        <dbReference type="ChEBI" id="CHEBI:36655"/>
    </ligand>
</feature>
<feature type="binding site" evidence="5">
    <location>
        <position position="28"/>
    </location>
    <ligand>
        <name>glyoxylate</name>
        <dbReference type="ChEBI" id="CHEBI:36655"/>
    </ligand>
</feature>
<gene>
    <name evidence="7" type="ORF">Ga0061068_10463</name>
</gene>
<comment type="similarity">
    <text evidence="3">Belongs to the FMN-dependent alpha-hydroxy acid dehydrogenase family.</text>
</comment>
<name>A0A0K6IU07_9PROT</name>
<dbReference type="RefSeq" id="WP_055423267.1">
    <property type="nucleotide sequence ID" value="NZ_CYHH01000004.1"/>
</dbReference>
<dbReference type="Gene3D" id="3.20.20.70">
    <property type="entry name" value="Aldolase class I"/>
    <property type="match status" value="1"/>
</dbReference>
<feature type="binding site" evidence="5">
    <location>
        <begin position="283"/>
        <end position="287"/>
    </location>
    <ligand>
        <name>FMN</name>
        <dbReference type="ChEBI" id="CHEBI:58210"/>
    </ligand>
</feature>
<evidence type="ECO:0000256" key="2">
    <source>
        <dbReference type="ARBA" id="ARBA00023002"/>
    </source>
</evidence>
<evidence type="ECO:0000256" key="4">
    <source>
        <dbReference type="PIRSR" id="PIRSR000138-1"/>
    </source>
</evidence>
<feature type="binding site" evidence="5">
    <location>
        <position position="170"/>
    </location>
    <ligand>
        <name>glyoxylate</name>
        <dbReference type="ChEBI" id="CHEBI:36655"/>
    </ligand>
</feature>
<evidence type="ECO:0000259" key="6">
    <source>
        <dbReference type="PROSITE" id="PS51349"/>
    </source>
</evidence>
<dbReference type="PROSITE" id="PS51349">
    <property type="entry name" value="FMN_HYDROXY_ACID_DH_2"/>
    <property type="match status" value="1"/>
</dbReference>
<keyword evidence="5" id="KW-0288">FMN</keyword>
<dbReference type="GO" id="GO:0010181">
    <property type="term" value="F:FMN binding"/>
    <property type="evidence" value="ECO:0007669"/>
    <property type="project" value="InterPro"/>
</dbReference>
<feature type="domain" description="FMN hydroxy acid dehydrogenase" evidence="6">
    <location>
        <begin position="2"/>
        <end position="339"/>
    </location>
</feature>
<dbReference type="PIRSF" id="PIRSF000138">
    <property type="entry name" value="Al-hdrx_acd_dh"/>
    <property type="match status" value="1"/>
</dbReference>
<dbReference type="PANTHER" id="PTHR10578">
    <property type="entry name" value="S -2-HYDROXY-ACID OXIDASE-RELATED"/>
    <property type="match status" value="1"/>
</dbReference>
<feature type="binding site" evidence="5">
    <location>
        <position position="133"/>
    </location>
    <ligand>
        <name>FMN</name>
        <dbReference type="ChEBI" id="CHEBI:58210"/>
    </ligand>
</feature>
<reference evidence="8" key="1">
    <citation type="submission" date="2015-08" db="EMBL/GenBank/DDBJ databases">
        <authorList>
            <person name="Babu N.S."/>
            <person name="Beckwith C.J."/>
            <person name="Beseler K.G."/>
            <person name="Brison A."/>
            <person name="Carone J.V."/>
            <person name="Caskin T.P."/>
            <person name="Diamond M."/>
            <person name="Durham M.E."/>
            <person name="Foxe J.M."/>
            <person name="Go M."/>
            <person name="Henderson B.A."/>
            <person name="Jones I.B."/>
            <person name="McGettigan J.A."/>
            <person name="Micheletti S.J."/>
            <person name="Nasrallah M.E."/>
            <person name="Ortiz D."/>
            <person name="Piller C.R."/>
            <person name="Privatt S.R."/>
            <person name="Schneider S.L."/>
            <person name="Sharp S."/>
            <person name="Smith T.C."/>
            <person name="Stanton J.D."/>
            <person name="Ullery H.E."/>
            <person name="Wilson R.J."/>
            <person name="Serrano M.G."/>
            <person name="Buck G."/>
            <person name="Lee V."/>
            <person name="Wang Y."/>
            <person name="Carvalho R."/>
            <person name="Voegtly L."/>
            <person name="Shi R."/>
            <person name="Duckworth R."/>
            <person name="Johnson A."/>
            <person name="Loviza R."/>
            <person name="Walstead R."/>
            <person name="Shah Z."/>
            <person name="Kiflezghi M."/>
            <person name="Wade K."/>
            <person name="Ball S.L."/>
            <person name="Bradley K.W."/>
            <person name="Asai D.J."/>
            <person name="Bowman C.A."/>
            <person name="Russell D.A."/>
            <person name="Pope W.H."/>
            <person name="Jacobs-Sera D."/>
            <person name="Hendrix R.W."/>
            <person name="Hatfull G.F."/>
        </authorList>
    </citation>
    <scope>NUCLEOTIDE SEQUENCE [LARGE SCALE GENOMIC DNA]</scope>
    <source>
        <strain evidence="8">JCM 19170</strain>
    </source>
</reference>
<evidence type="ECO:0000256" key="1">
    <source>
        <dbReference type="ARBA" id="ARBA00001917"/>
    </source>
</evidence>
<feature type="binding site" evidence="5">
    <location>
        <position position="161"/>
    </location>
    <ligand>
        <name>FMN</name>
        <dbReference type="ChEBI" id="CHEBI:58210"/>
    </ligand>
</feature>
<dbReference type="InterPro" id="IPR037396">
    <property type="entry name" value="FMN_HAD"/>
</dbReference>
<feature type="binding site" evidence="5">
    <location>
        <begin position="82"/>
        <end position="84"/>
    </location>
    <ligand>
        <name>FMN</name>
        <dbReference type="ChEBI" id="CHEBI:58210"/>
    </ligand>
</feature>
<feature type="binding site" evidence="5">
    <location>
        <position position="111"/>
    </location>
    <ligand>
        <name>FMN</name>
        <dbReference type="ChEBI" id="CHEBI:58210"/>
    </ligand>
</feature>
<dbReference type="InterPro" id="IPR013785">
    <property type="entry name" value="Aldolase_TIM"/>
</dbReference>
<evidence type="ECO:0000313" key="7">
    <source>
        <dbReference type="EMBL" id="CUB06827.1"/>
    </source>
</evidence>
<feature type="active site" description="Proton acceptor" evidence="4">
    <location>
        <position position="252"/>
    </location>
</feature>
<feature type="binding site" evidence="5">
    <location>
        <position position="228"/>
    </location>
    <ligand>
        <name>FMN</name>
        <dbReference type="ChEBI" id="CHEBI:58210"/>
    </ligand>
</feature>
<accession>A0A0K6IU07</accession>
<dbReference type="Proteomes" id="UP000182108">
    <property type="component" value="Unassembled WGS sequence"/>
</dbReference>